<keyword evidence="5 8" id="KW-0028">Amino-acid biosynthesis</keyword>
<keyword evidence="11" id="KW-1185">Reference proteome</keyword>
<comment type="pathway">
    <text evidence="1 8">Amino-acid biosynthesis; L-isoleucine biosynthesis; L-isoleucine from 2-oxobutanoate: step 1/4.</text>
</comment>
<evidence type="ECO:0000259" key="9">
    <source>
        <dbReference type="PROSITE" id="PS51671"/>
    </source>
</evidence>
<gene>
    <name evidence="10" type="primary">ilvN</name>
    <name evidence="10" type="ORF">OM075_01160</name>
</gene>
<comment type="function">
    <text evidence="8">Catalyzes the conversion of 2 pyruvate molecules into acetolactate in the first common step of the biosynthetic pathway of the branched-amino acids such as leucine, isoleucine, and valine.</text>
</comment>
<evidence type="ECO:0000256" key="5">
    <source>
        <dbReference type="ARBA" id="ARBA00022605"/>
    </source>
</evidence>
<evidence type="ECO:0000256" key="3">
    <source>
        <dbReference type="ARBA" id="ARBA00006341"/>
    </source>
</evidence>
<dbReference type="GO" id="GO:1990610">
    <property type="term" value="F:acetolactate synthase regulator activity"/>
    <property type="evidence" value="ECO:0007669"/>
    <property type="project" value="UniProtKB-UniRule"/>
</dbReference>
<comment type="caution">
    <text evidence="10">The sequence shown here is derived from an EMBL/GenBank/DDBJ whole genome shotgun (WGS) entry which is preliminary data.</text>
</comment>
<organism evidence="10 11">
    <name type="scientific">Plebeiibacterium sediminum</name>
    <dbReference type="NCBI Taxonomy" id="2992112"/>
    <lineage>
        <taxon>Bacteria</taxon>
        <taxon>Pseudomonadati</taxon>
        <taxon>Bacteroidota</taxon>
        <taxon>Bacteroidia</taxon>
        <taxon>Marinilabiliales</taxon>
        <taxon>Marinilabiliaceae</taxon>
        <taxon>Plebeiibacterium</taxon>
    </lineage>
</organism>
<sequence>MQQEFTLTIFSENHVGLLNQVTTAFTRRSINIESLNVSESSLEGIHKFTIVVFSTREIIEKLVGQLEKKLDVLKVFVFTTDEIIHQELALYKVPTEALLNGNEIEQIVRQYGAQIMEVTPEYTVIQKTGHKSETQELFVKLDKYGVLQFIRSGRIAITKLRTELLEKYLKKLRTEAKIRGIESF</sequence>
<dbReference type="CDD" id="cd04878">
    <property type="entry name" value="ACT_AHAS"/>
    <property type="match status" value="1"/>
</dbReference>
<dbReference type="Pfam" id="PF10369">
    <property type="entry name" value="ALS_ss_C"/>
    <property type="match status" value="1"/>
</dbReference>
<dbReference type="AlphaFoldDB" id="A0AAE3M1K0"/>
<dbReference type="Proteomes" id="UP001209229">
    <property type="component" value="Unassembled WGS sequence"/>
</dbReference>
<dbReference type="NCBIfam" id="TIGR00119">
    <property type="entry name" value="acolac_sm"/>
    <property type="match status" value="1"/>
</dbReference>
<dbReference type="EMBL" id="JAPDPJ010000001">
    <property type="protein sequence ID" value="MCW3785050.1"/>
    <property type="molecule type" value="Genomic_DNA"/>
</dbReference>
<evidence type="ECO:0000256" key="6">
    <source>
        <dbReference type="ARBA" id="ARBA00023304"/>
    </source>
</evidence>
<reference evidence="10" key="1">
    <citation type="submission" date="2022-10" db="EMBL/GenBank/DDBJ databases">
        <authorList>
            <person name="Yu W.X."/>
        </authorList>
    </citation>
    <scope>NUCLEOTIDE SEQUENCE</scope>
    <source>
        <strain evidence="10">AAT</strain>
    </source>
</reference>
<evidence type="ECO:0000256" key="1">
    <source>
        <dbReference type="ARBA" id="ARBA00004974"/>
    </source>
</evidence>
<evidence type="ECO:0000256" key="4">
    <source>
        <dbReference type="ARBA" id="ARBA00011744"/>
    </source>
</evidence>
<dbReference type="GO" id="GO:0009097">
    <property type="term" value="P:isoleucine biosynthetic process"/>
    <property type="evidence" value="ECO:0007669"/>
    <property type="project" value="UniProtKB-UniRule"/>
</dbReference>
<keyword evidence="8 10" id="KW-0808">Transferase</keyword>
<dbReference type="InterPro" id="IPR027271">
    <property type="entry name" value="Acetolactate_synth/TF_NikR_C"/>
</dbReference>
<comment type="subunit">
    <text evidence="4 8">Dimer of large and small chains.</text>
</comment>
<evidence type="ECO:0000256" key="8">
    <source>
        <dbReference type="RuleBase" id="RU368092"/>
    </source>
</evidence>
<dbReference type="RefSeq" id="WP_301188621.1">
    <property type="nucleotide sequence ID" value="NZ_JAPDPJ010000001.1"/>
</dbReference>
<dbReference type="Gene3D" id="3.30.70.260">
    <property type="match status" value="1"/>
</dbReference>
<dbReference type="EC" id="2.2.1.6" evidence="8"/>
<evidence type="ECO:0000313" key="11">
    <source>
        <dbReference type="Proteomes" id="UP001209229"/>
    </source>
</evidence>
<dbReference type="InterPro" id="IPR019455">
    <property type="entry name" value="Acetolactate_synth_ssu_C"/>
</dbReference>
<dbReference type="SUPFAM" id="SSF55021">
    <property type="entry name" value="ACT-like"/>
    <property type="match status" value="2"/>
</dbReference>
<feature type="domain" description="ACT" evidence="9">
    <location>
        <begin position="6"/>
        <end position="80"/>
    </location>
</feature>
<dbReference type="InterPro" id="IPR004789">
    <property type="entry name" value="Acetalactate_synth_ssu"/>
</dbReference>
<accession>A0AAE3M1K0</accession>
<dbReference type="GO" id="GO:0003984">
    <property type="term" value="F:acetolactate synthase activity"/>
    <property type="evidence" value="ECO:0007669"/>
    <property type="project" value="UniProtKB-UniRule"/>
</dbReference>
<dbReference type="Pfam" id="PF22629">
    <property type="entry name" value="ACT_AHAS_ss"/>
    <property type="match status" value="1"/>
</dbReference>
<proteinExistence type="inferred from homology"/>
<dbReference type="PANTHER" id="PTHR30239:SF0">
    <property type="entry name" value="ACETOLACTATE SYNTHASE SMALL SUBUNIT 1, CHLOROPLASTIC"/>
    <property type="match status" value="1"/>
</dbReference>
<evidence type="ECO:0000313" key="10">
    <source>
        <dbReference type="EMBL" id="MCW3785050.1"/>
    </source>
</evidence>
<dbReference type="GO" id="GO:0005829">
    <property type="term" value="C:cytosol"/>
    <property type="evidence" value="ECO:0007669"/>
    <property type="project" value="TreeGrafter"/>
</dbReference>
<protein>
    <recommendedName>
        <fullName evidence="8">Acetolactate synthase small subunit</fullName>
        <shortName evidence="8">AHAS</shortName>
        <shortName evidence="8">ALS</shortName>
        <ecNumber evidence="8">2.2.1.6</ecNumber>
    </recommendedName>
    <alternativeName>
        <fullName evidence="8">Acetohydroxy-acid synthase small subunit</fullName>
    </alternativeName>
</protein>
<dbReference type="InterPro" id="IPR039557">
    <property type="entry name" value="AHAS_ACT"/>
</dbReference>
<dbReference type="Gene3D" id="3.30.70.1150">
    <property type="entry name" value="ACT-like. Chain A, domain 2"/>
    <property type="match status" value="1"/>
</dbReference>
<dbReference type="PROSITE" id="PS51671">
    <property type="entry name" value="ACT"/>
    <property type="match status" value="1"/>
</dbReference>
<dbReference type="InterPro" id="IPR054480">
    <property type="entry name" value="AHAS_small-like_ACT"/>
</dbReference>
<comment type="catalytic activity">
    <reaction evidence="7 8">
        <text>2 pyruvate + H(+) = (2S)-2-acetolactate + CO2</text>
        <dbReference type="Rhea" id="RHEA:25249"/>
        <dbReference type="ChEBI" id="CHEBI:15361"/>
        <dbReference type="ChEBI" id="CHEBI:15378"/>
        <dbReference type="ChEBI" id="CHEBI:16526"/>
        <dbReference type="ChEBI" id="CHEBI:58476"/>
        <dbReference type="EC" id="2.2.1.6"/>
    </reaction>
</comment>
<keyword evidence="6 8" id="KW-0100">Branched-chain amino acid biosynthesis</keyword>
<evidence type="ECO:0000256" key="7">
    <source>
        <dbReference type="ARBA" id="ARBA00048670"/>
    </source>
</evidence>
<name>A0AAE3M1K0_9BACT</name>
<dbReference type="InterPro" id="IPR045865">
    <property type="entry name" value="ACT-like_dom_sf"/>
</dbReference>
<dbReference type="InterPro" id="IPR002912">
    <property type="entry name" value="ACT_dom"/>
</dbReference>
<evidence type="ECO:0000256" key="2">
    <source>
        <dbReference type="ARBA" id="ARBA00005025"/>
    </source>
</evidence>
<comment type="similarity">
    <text evidence="3 8">Belongs to the acetolactate synthase small subunit family.</text>
</comment>
<comment type="pathway">
    <text evidence="2 8">Amino-acid biosynthesis; L-valine biosynthesis; L-valine from pyruvate: step 1/4.</text>
</comment>
<dbReference type="GO" id="GO:0009099">
    <property type="term" value="P:L-valine biosynthetic process"/>
    <property type="evidence" value="ECO:0007669"/>
    <property type="project" value="UniProtKB-UniRule"/>
</dbReference>
<dbReference type="PANTHER" id="PTHR30239">
    <property type="entry name" value="ACETOLACTATE SYNTHASE SMALL SUBUNIT"/>
    <property type="match status" value="1"/>
</dbReference>